<accession>A0A1X7AHD4</accession>
<dbReference type="AlphaFoldDB" id="A0A1X7AHD4"/>
<name>A0A1X7AHD4_9GAMM</name>
<sequence length="514" mass="56874">MALSMQEEIRLKAAFMEVTRERRLALEKMFAGTQLKVKDYKALAVEAVTAAKQAKKVVSSADGVHVPSLDMPSLNPDIFKGIDLPKLSKIKIPGLTLPDFPIARIPDINLGSLPGFDLPRFRLNLKGILRHKDLLPTINLRAMIWGLSQRWPHISLPSLVLDLQKLMGIDLPGQISGFKDAFPDFFSVDLRIPLPNLKLPDVNITMNLPNPSLPEINLPDLSVPGLNMSEMLKIPGFDKAMRLLVELFDVDDLQDILAELGQEFMLDFVSSALPVVQQVKSGALAAKEWGKSAQEFYRSCKTTKHKNALIPGDARAACDAIRRLLRESSADHAAVATIRTTQLGTSTAGLFADLGGVTGPAVSAASALAKLCHKLVVFGAKYKEMKRVNEILRTGNGHQLNSDLFNVSPLLGCYFIVNNDHMIVLNVIADNLMEDDWMNNAEKNKREHLDPLIKDAQRFIDKSRYVLTPLRATKGMYVKRDFISRLKEGATLYAKKKVGLAPKDAKVSSHRYIG</sequence>
<dbReference type="EMBL" id="FWPT01000003">
    <property type="protein sequence ID" value="SMA41591.1"/>
    <property type="molecule type" value="Genomic_DNA"/>
</dbReference>
<dbReference type="Proteomes" id="UP000196573">
    <property type="component" value="Unassembled WGS sequence"/>
</dbReference>
<keyword evidence="2" id="KW-1185">Reference proteome</keyword>
<proteinExistence type="predicted"/>
<evidence type="ECO:0000313" key="2">
    <source>
        <dbReference type="Proteomes" id="UP000196573"/>
    </source>
</evidence>
<gene>
    <name evidence="1" type="ORF">EHSB41UT_01278</name>
</gene>
<organism evidence="1 2">
    <name type="scientific">Parendozoicomonas haliclonae</name>
    <dbReference type="NCBI Taxonomy" id="1960125"/>
    <lineage>
        <taxon>Bacteria</taxon>
        <taxon>Pseudomonadati</taxon>
        <taxon>Pseudomonadota</taxon>
        <taxon>Gammaproteobacteria</taxon>
        <taxon>Oceanospirillales</taxon>
        <taxon>Endozoicomonadaceae</taxon>
        <taxon>Parendozoicomonas</taxon>
    </lineage>
</organism>
<dbReference type="RefSeq" id="WP_087108082.1">
    <property type="nucleotide sequence ID" value="NZ_CBCSCN010000009.1"/>
</dbReference>
<dbReference type="OrthoDB" id="289205at2"/>
<protein>
    <submittedName>
        <fullName evidence="1">Uncharacterized protein</fullName>
    </submittedName>
</protein>
<reference evidence="1 2" key="1">
    <citation type="submission" date="2017-03" db="EMBL/GenBank/DDBJ databases">
        <authorList>
            <person name="Afonso C.L."/>
            <person name="Miller P.J."/>
            <person name="Scott M.A."/>
            <person name="Spackman E."/>
            <person name="Goraichik I."/>
            <person name="Dimitrov K.M."/>
            <person name="Suarez D.L."/>
            <person name="Swayne D.E."/>
        </authorList>
    </citation>
    <scope>NUCLEOTIDE SEQUENCE [LARGE SCALE GENOMIC DNA]</scope>
    <source>
        <strain evidence="1">SB41UT1</strain>
    </source>
</reference>
<evidence type="ECO:0000313" key="1">
    <source>
        <dbReference type="EMBL" id="SMA41591.1"/>
    </source>
</evidence>